<dbReference type="AlphaFoldDB" id="A0A6M0SA18"/>
<dbReference type="RefSeq" id="WP_163666242.1">
    <property type="nucleotide sequence ID" value="NZ_QZCE01000002.1"/>
</dbReference>
<comment type="caution">
    <text evidence="1">The sequence shown here is derived from an EMBL/GenBank/DDBJ whole genome shotgun (WGS) entry which is preliminary data.</text>
</comment>
<protein>
    <submittedName>
        <fullName evidence="1">Uncharacterized protein</fullName>
    </submittedName>
</protein>
<evidence type="ECO:0000313" key="2">
    <source>
        <dbReference type="Proteomes" id="UP000473574"/>
    </source>
</evidence>
<gene>
    <name evidence="1" type="ORF">D0962_21260</name>
</gene>
<proteinExistence type="predicted"/>
<accession>A0A6M0SA18</accession>
<organism evidence="1 2">
    <name type="scientific">Adonisia turfae CCMR0082</name>
    <dbReference type="NCBI Taxonomy" id="2304604"/>
    <lineage>
        <taxon>Bacteria</taxon>
        <taxon>Bacillati</taxon>
        <taxon>Cyanobacteriota</taxon>
        <taxon>Adonisia</taxon>
        <taxon>Adonisia turfae</taxon>
    </lineage>
</organism>
<evidence type="ECO:0000313" key="1">
    <source>
        <dbReference type="EMBL" id="NEZ65270.1"/>
    </source>
</evidence>
<dbReference type="Proteomes" id="UP000473574">
    <property type="component" value="Unassembled WGS sequence"/>
</dbReference>
<sequence>MRAHKNYLLKLDKDPSIRPQEGSQSTIYDWSGGESFQVINVATTKTKEVKTVHVLAIFNNSYGASNLQGSRLRYRNADNKFESRAIIGITALDE</sequence>
<dbReference type="EMBL" id="QZCE01000002">
    <property type="protein sequence ID" value="NEZ65270.1"/>
    <property type="molecule type" value="Genomic_DNA"/>
</dbReference>
<reference evidence="1 2" key="1">
    <citation type="journal article" date="2020" name="Microb. Ecol.">
        <title>Ecogenomics of the Marine Benthic Filamentous Cyanobacterium Adonisia.</title>
        <authorList>
            <person name="Walter J.M."/>
            <person name="Coutinho F.H."/>
            <person name="Leomil L."/>
            <person name="Hargreaves P.I."/>
            <person name="Campeao M.E."/>
            <person name="Vieira V.V."/>
            <person name="Silva B.S."/>
            <person name="Fistarol G.O."/>
            <person name="Salomon P.S."/>
            <person name="Sawabe T."/>
            <person name="Mino S."/>
            <person name="Hosokawa M."/>
            <person name="Miyashita H."/>
            <person name="Maruyama F."/>
            <person name="van Verk M.C."/>
            <person name="Dutilh B.E."/>
            <person name="Thompson C.C."/>
            <person name="Thompson F.L."/>
        </authorList>
    </citation>
    <scope>NUCLEOTIDE SEQUENCE [LARGE SCALE GENOMIC DNA]</scope>
    <source>
        <strain evidence="1 2">CCMR0082</strain>
    </source>
</reference>
<name>A0A6M0SA18_9CYAN</name>